<dbReference type="InterPro" id="IPR006593">
    <property type="entry name" value="Cyt_b561/ferric_Rdtase_TM"/>
</dbReference>
<evidence type="ECO:0000256" key="11">
    <source>
        <dbReference type="ARBA" id="ARBA00024225"/>
    </source>
</evidence>
<dbReference type="GO" id="GO:0140575">
    <property type="term" value="F:transmembrane monodehydroascorbate reductase activity"/>
    <property type="evidence" value="ECO:0007669"/>
    <property type="project" value="InterPro"/>
</dbReference>
<evidence type="ECO:0000256" key="5">
    <source>
        <dbReference type="ARBA" id="ARBA00022692"/>
    </source>
</evidence>
<dbReference type="PANTHER" id="PTHR15422:SF24">
    <property type="entry name" value="DOMON RELATED DOMAIN-CONTAINING PROTEIN"/>
    <property type="match status" value="1"/>
</dbReference>
<dbReference type="GO" id="GO:0140571">
    <property type="term" value="F:transmembrane ascorbate ferrireductase activity"/>
    <property type="evidence" value="ECO:0007669"/>
    <property type="project" value="UniProtKB-EC"/>
</dbReference>
<evidence type="ECO:0000256" key="7">
    <source>
        <dbReference type="ARBA" id="ARBA00022982"/>
    </source>
</evidence>
<dbReference type="GO" id="GO:0016020">
    <property type="term" value="C:membrane"/>
    <property type="evidence" value="ECO:0007669"/>
    <property type="project" value="UniProtKB-SubCell"/>
</dbReference>
<evidence type="ECO:0000256" key="12">
    <source>
        <dbReference type="SAM" id="Phobius"/>
    </source>
</evidence>
<dbReference type="PANTHER" id="PTHR15422">
    <property type="entry name" value="OS05G0565100 PROTEIN"/>
    <property type="match status" value="1"/>
</dbReference>
<keyword evidence="7" id="KW-0249">Electron transport</keyword>
<sequence>MIDSSLATLNPPSKPRSNRRSLEFYYQNLSYNILGDDGVVGCYYNALSGVVSVRAAYNTEDGRSSVFYNGPDKDLILEEGENLGGKYNELDNTLQCRFQRRVKPLDMVHQLMDLTVPNAYYLIVTRGNNVLGGGFGRPFAGGESMSEQSVVLTSPVYGSMTGISAHGSPLMKTHGCLMVLAWVLCASVGVILARYYKDMWPNSGLLGQHVWFQAHRILQACCVLLTCVAIILAFIYCEGYSKASASPYYVHPILGLIVFCLALINVSPHVLICLVDLFFWSNSKWPRFAQPTV</sequence>
<evidence type="ECO:0000256" key="6">
    <source>
        <dbReference type="ARBA" id="ARBA00022723"/>
    </source>
</evidence>
<keyword evidence="15" id="KW-1185">Reference proteome</keyword>
<keyword evidence="4" id="KW-0349">Heme</keyword>
<name>A0A4E0RBN9_FASHE</name>
<evidence type="ECO:0000256" key="2">
    <source>
        <dbReference type="ARBA" id="ARBA00004141"/>
    </source>
</evidence>
<feature type="transmembrane region" description="Helical" evidence="12">
    <location>
        <begin position="177"/>
        <end position="196"/>
    </location>
</feature>
<comment type="cofactor">
    <cofactor evidence="1">
        <name>heme b</name>
        <dbReference type="ChEBI" id="CHEBI:60344"/>
    </cofactor>
</comment>
<feature type="domain" description="Cytochrome b561" evidence="13">
    <location>
        <begin position="139"/>
        <end position="293"/>
    </location>
</feature>
<dbReference type="GO" id="GO:0020037">
    <property type="term" value="F:heme binding"/>
    <property type="evidence" value="ECO:0007669"/>
    <property type="project" value="TreeGrafter"/>
</dbReference>
<comment type="subcellular location">
    <subcellularLocation>
        <location evidence="2">Membrane</location>
        <topology evidence="2">Multi-pass membrane protein</topology>
    </subcellularLocation>
</comment>
<keyword evidence="5 12" id="KW-0812">Transmembrane</keyword>
<dbReference type="PROSITE" id="PS50939">
    <property type="entry name" value="CYTOCHROME_B561"/>
    <property type="match status" value="1"/>
</dbReference>
<dbReference type="EMBL" id="JXXN02006651">
    <property type="protein sequence ID" value="THD19348.1"/>
    <property type="molecule type" value="Genomic_DNA"/>
</dbReference>
<feature type="transmembrane region" description="Helical" evidence="12">
    <location>
        <begin position="217"/>
        <end position="236"/>
    </location>
</feature>
<dbReference type="EC" id="7.2.1.3" evidence="11"/>
<keyword evidence="8 12" id="KW-1133">Transmembrane helix</keyword>
<evidence type="ECO:0000313" key="14">
    <source>
        <dbReference type="EMBL" id="THD19348.1"/>
    </source>
</evidence>
<organism evidence="14 15">
    <name type="scientific">Fasciola hepatica</name>
    <name type="common">Liver fluke</name>
    <dbReference type="NCBI Taxonomy" id="6192"/>
    <lineage>
        <taxon>Eukaryota</taxon>
        <taxon>Metazoa</taxon>
        <taxon>Spiralia</taxon>
        <taxon>Lophotrochozoa</taxon>
        <taxon>Platyhelminthes</taxon>
        <taxon>Trematoda</taxon>
        <taxon>Digenea</taxon>
        <taxon>Plagiorchiida</taxon>
        <taxon>Echinostomata</taxon>
        <taxon>Echinostomatoidea</taxon>
        <taxon>Fasciolidae</taxon>
        <taxon>Fasciola</taxon>
    </lineage>
</organism>
<dbReference type="InterPro" id="IPR045150">
    <property type="entry name" value="CYB561D1/2"/>
</dbReference>
<evidence type="ECO:0000256" key="3">
    <source>
        <dbReference type="ARBA" id="ARBA00022448"/>
    </source>
</evidence>
<evidence type="ECO:0000256" key="4">
    <source>
        <dbReference type="ARBA" id="ARBA00022617"/>
    </source>
</evidence>
<dbReference type="GO" id="GO:0046872">
    <property type="term" value="F:metal ion binding"/>
    <property type="evidence" value="ECO:0007669"/>
    <property type="project" value="UniProtKB-KW"/>
</dbReference>
<dbReference type="AlphaFoldDB" id="A0A4E0RBN9"/>
<keyword evidence="3" id="KW-0813">Transport</keyword>
<keyword evidence="9" id="KW-0408">Iron</keyword>
<comment type="caution">
    <text evidence="14">The sequence shown here is derived from an EMBL/GenBank/DDBJ whole genome shotgun (WGS) entry which is preliminary data.</text>
</comment>
<dbReference type="Gene3D" id="1.20.120.1770">
    <property type="match status" value="1"/>
</dbReference>
<feature type="transmembrane region" description="Helical" evidence="12">
    <location>
        <begin position="256"/>
        <end position="280"/>
    </location>
</feature>
<dbReference type="CDD" id="cd08760">
    <property type="entry name" value="Cyt_b561_FRRS1_like"/>
    <property type="match status" value="1"/>
</dbReference>
<gene>
    <name evidence="14" type="ORF">D915_009910</name>
</gene>
<evidence type="ECO:0000259" key="13">
    <source>
        <dbReference type="PROSITE" id="PS50939"/>
    </source>
</evidence>
<evidence type="ECO:0000256" key="10">
    <source>
        <dbReference type="ARBA" id="ARBA00023136"/>
    </source>
</evidence>
<evidence type="ECO:0000256" key="8">
    <source>
        <dbReference type="ARBA" id="ARBA00022989"/>
    </source>
</evidence>
<keyword evidence="10 12" id="KW-0472">Membrane</keyword>
<proteinExistence type="predicted"/>
<keyword evidence="6" id="KW-0479">Metal-binding</keyword>
<dbReference type="Proteomes" id="UP000230066">
    <property type="component" value="Unassembled WGS sequence"/>
</dbReference>
<protein>
    <recommendedName>
        <fullName evidence="11">ascorbate ferrireductase (transmembrane)</fullName>
        <ecNumber evidence="11">7.2.1.3</ecNumber>
    </recommendedName>
</protein>
<dbReference type="SMART" id="SM00665">
    <property type="entry name" value="B561"/>
    <property type="match status" value="1"/>
</dbReference>
<accession>A0A4E0RBN9</accession>
<evidence type="ECO:0000256" key="9">
    <source>
        <dbReference type="ARBA" id="ARBA00023004"/>
    </source>
</evidence>
<evidence type="ECO:0000256" key="1">
    <source>
        <dbReference type="ARBA" id="ARBA00001970"/>
    </source>
</evidence>
<reference evidence="14" key="1">
    <citation type="submission" date="2019-03" db="EMBL/GenBank/DDBJ databases">
        <title>Improved annotation for the trematode Fasciola hepatica.</title>
        <authorList>
            <person name="Choi Y.-J."/>
            <person name="Martin J."/>
            <person name="Mitreva M."/>
        </authorList>
    </citation>
    <scope>NUCLEOTIDE SEQUENCE [LARGE SCALE GENOMIC DNA]</scope>
</reference>
<evidence type="ECO:0000313" key="15">
    <source>
        <dbReference type="Proteomes" id="UP000230066"/>
    </source>
</evidence>